<sequence length="348" mass="40272">MEQQEEKKMKVYERRIRRRERSKLSLPLDLTSEILINLPTKCIVRSRCVSKLWSSITTDPYFISSFKTRTSSIKAKSSFILQESGQNSSKRYGNETCQPLDIYQIICPKYYSLSLTESVHGLICFRKSSAPMIYKTWKSIAVYLGYDPIEGKHKVLCLPCVNMWEEEYCRVLTLGSTQWRSIKTIPYHVACTGTYGRCINGVMYYNAFVRDLPEGPRCRVIMSLMLALVYSDYETNGMTFSGLEDAEKHKWSAKSFVAAYSHTDPVLNAKFKLSGVNDAGEFIYLTSTFLRTFYIKYYDLERNSFRTVEFKGVGDHEFRRINGLGNDRFYSLQTFPNHMDSLFSLSNS</sequence>
<dbReference type="Pfam" id="PF08268">
    <property type="entry name" value="FBA_3"/>
    <property type="match status" value="2"/>
</dbReference>
<dbReference type="InterPro" id="IPR013187">
    <property type="entry name" value="F-box-assoc_dom_typ3"/>
</dbReference>
<dbReference type="InterPro" id="IPR001810">
    <property type="entry name" value="F-box_dom"/>
</dbReference>
<feature type="domain" description="F-box" evidence="1">
    <location>
        <begin position="26"/>
        <end position="65"/>
    </location>
</feature>
<dbReference type="NCBIfam" id="TIGR01640">
    <property type="entry name" value="F_box_assoc_1"/>
    <property type="match status" value="1"/>
</dbReference>
<dbReference type="AlphaFoldDB" id="R0I831"/>
<dbReference type="Proteomes" id="UP000029121">
    <property type="component" value="Unassembled WGS sequence"/>
</dbReference>
<dbReference type="EMBL" id="KB870806">
    <property type="protein sequence ID" value="EOA34265.1"/>
    <property type="molecule type" value="Genomic_DNA"/>
</dbReference>
<protein>
    <recommendedName>
        <fullName evidence="1">F-box domain-containing protein</fullName>
    </recommendedName>
</protein>
<accession>R0I831</accession>
<dbReference type="Pfam" id="PF00646">
    <property type="entry name" value="F-box"/>
    <property type="match status" value="1"/>
</dbReference>
<dbReference type="SUPFAM" id="SSF81383">
    <property type="entry name" value="F-box domain"/>
    <property type="match status" value="1"/>
</dbReference>
<evidence type="ECO:0000313" key="2">
    <source>
        <dbReference type="EMBL" id="EOA34265.1"/>
    </source>
</evidence>
<dbReference type="PANTHER" id="PTHR31111:SF119">
    <property type="entry name" value="F-BOX DOMAIN-CONTAINING PROTEIN"/>
    <property type="match status" value="1"/>
</dbReference>
<keyword evidence="3" id="KW-1185">Reference proteome</keyword>
<organism evidence="2 3">
    <name type="scientific">Capsella rubella</name>
    <dbReference type="NCBI Taxonomy" id="81985"/>
    <lineage>
        <taxon>Eukaryota</taxon>
        <taxon>Viridiplantae</taxon>
        <taxon>Streptophyta</taxon>
        <taxon>Embryophyta</taxon>
        <taxon>Tracheophyta</taxon>
        <taxon>Spermatophyta</taxon>
        <taxon>Magnoliopsida</taxon>
        <taxon>eudicotyledons</taxon>
        <taxon>Gunneridae</taxon>
        <taxon>Pentapetalae</taxon>
        <taxon>rosids</taxon>
        <taxon>malvids</taxon>
        <taxon>Brassicales</taxon>
        <taxon>Brassicaceae</taxon>
        <taxon>Camelineae</taxon>
        <taxon>Capsella</taxon>
    </lineage>
</organism>
<reference evidence="3" key="1">
    <citation type="journal article" date="2013" name="Nat. Genet.">
        <title>The Capsella rubella genome and the genomic consequences of rapid mating system evolution.</title>
        <authorList>
            <person name="Slotte T."/>
            <person name="Hazzouri K.M."/>
            <person name="Agren J.A."/>
            <person name="Koenig D."/>
            <person name="Maumus F."/>
            <person name="Guo Y.L."/>
            <person name="Steige K."/>
            <person name="Platts A.E."/>
            <person name="Escobar J.S."/>
            <person name="Newman L.K."/>
            <person name="Wang W."/>
            <person name="Mandakova T."/>
            <person name="Vello E."/>
            <person name="Smith L.M."/>
            <person name="Henz S.R."/>
            <person name="Steffen J."/>
            <person name="Takuno S."/>
            <person name="Brandvain Y."/>
            <person name="Coop G."/>
            <person name="Andolfatto P."/>
            <person name="Hu T.T."/>
            <person name="Blanchette M."/>
            <person name="Clark R.M."/>
            <person name="Quesneville H."/>
            <person name="Nordborg M."/>
            <person name="Gaut B.S."/>
            <person name="Lysak M.A."/>
            <person name="Jenkins J."/>
            <person name="Grimwood J."/>
            <person name="Chapman J."/>
            <person name="Prochnik S."/>
            <person name="Shu S."/>
            <person name="Rokhsar D."/>
            <person name="Schmutz J."/>
            <person name="Weigel D."/>
            <person name="Wright S.I."/>
        </authorList>
    </citation>
    <scope>NUCLEOTIDE SEQUENCE [LARGE SCALE GENOMIC DNA]</scope>
    <source>
        <strain evidence="3">cv. Monte Gargano</strain>
    </source>
</reference>
<name>R0I831_9BRAS</name>
<dbReference type="InterPro" id="IPR017451">
    <property type="entry name" value="F-box-assoc_interact_dom"/>
</dbReference>
<evidence type="ECO:0000259" key="1">
    <source>
        <dbReference type="SMART" id="SM00256"/>
    </source>
</evidence>
<evidence type="ECO:0000313" key="3">
    <source>
        <dbReference type="Proteomes" id="UP000029121"/>
    </source>
</evidence>
<dbReference type="InterPro" id="IPR036047">
    <property type="entry name" value="F-box-like_dom_sf"/>
</dbReference>
<proteinExistence type="predicted"/>
<dbReference type="STRING" id="81985.R0I831"/>
<gene>
    <name evidence="2" type="ORF">CARUB_v10021779mg</name>
</gene>
<dbReference type="PANTHER" id="PTHR31111">
    <property type="entry name" value="BNAA05G37150D PROTEIN-RELATED"/>
    <property type="match status" value="1"/>
</dbReference>
<dbReference type="SMART" id="SM00256">
    <property type="entry name" value="FBOX"/>
    <property type="match status" value="1"/>
</dbReference>